<dbReference type="Pfam" id="PF00046">
    <property type="entry name" value="Homeodomain"/>
    <property type="match status" value="1"/>
</dbReference>
<dbReference type="InterPro" id="IPR001356">
    <property type="entry name" value="HD"/>
</dbReference>
<name>A0AA88M8P4_CHASR</name>
<feature type="compositionally biased region" description="Low complexity" evidence="10">
    <location>
        <begin position="364"/>
        <end position="374"/>
    </location>
</feature>
<dbReference type="Proteomes" id="UP001187415">
    <property type="component" value="Unassembled WGS sequence"/>
</dbReference>
<comment type="subcellular location">
    <subcellularLocation>
        <location evidence="1 8 9">Nucleus</location>
    </subcellularLocation>
</comment>
<keyword evidence="13" id="KW-1185">Reference proteome</keyword>
<evidence type="ECO:0000256" key="5">
    <source>
        <dbReference type="ARBA" id="ARBA00023155"/>
    </source>
</evidence>
<dbReference type="PANTHER" id="PTHR45946:SF5">
    <property type="entry name" value="HOMEOBOX PROTEIN HOX-B1"/>
    <property type="match status" value="1"/>
</dbReference>
<sequence>MDNMNSFVEYPIYNRPGPGAYSAPKSGFPQHPHLHHHHHPMDQHQSFPITSGAFHTGATGSLSPVNGTRSDSTAYNGDGKLYGAPGAGTGGGGVHGAPGATQHHQQHHHHEQQQHEQTHNGYHHHPPLHQTQSLQSGLLHPYNNGNSGSTGAYGGQACTNSEYVASPGASSTVHPQYFMDDSVASTYYHQSTFPSSAPTIGASYGTLGGAFCAPQGSLAGSQYSQHLGGGLDVGYLGLSHGGGYGELPIPQDRERGDEEAQQSGPGQTFDWMKVKRNPPKTVKASDFGLAGAHSSSAIRTNFSTRQLTELEKEFHFSKYLTRARRVEIAATLELNETQVKIWFQNRRMKQKKREREGASATARSSSSSSSSSSSGTGCGFNKELEDTDHSSVSTSPGASPSSESEPAV</sequence>
<dbReference type="InterPro" id="IPR046327">
    <property type="entry name" value="HXA1/B1/D1"/>
</dbReference>
<reference evidence="12" key="1">
    <citation type="submission" date="2023-07" db="EMBL/GenBank/DDBJ databases">
        <title>Chromosome-level Genome Assembly of Striped Snakehead (Channa striata).</title>
        <authorList>
            <person name="Liu H."/>
        </authorList>
    </citation>
    <scope>NUCLEOTIDE SEQUENCE</scope>
    <source>
        <strain evidence="12">Gz</strain>
        <tissue evidence="12">Muscle</tissue>
    </source>
</reference>
<keyword evidence="7 8" id="KW-0539">Nucleus</keyword>
<protein>
    <recommendedName>
        <fullName evidence="11">Homeobox domain-containing protein</fullName>
    </recommendedName>
</protein>
<dbReference type="AlphaFoldDB" id="A0AA88M8P4"/>
<evidence type="ECO:0000256" key="10">
    <source>
        <dbReference type="SAM" id="MobiDB-lite"/>
    </source>
</evidence>
<feature type="region of interest" description="Disordered" evidence="10">
    <location>
        <begin position="346"/>
        <end position="408"/>
    </location>
</feature>
<dbReference type="PANTHER" id="PTHR45946">
    <property type="entry name" value="HOMEOBOX PROTEIN ROUGH-RELATED"/>
    <property type="match status" value="1"/>
</dbReference>
<dbReference type="Gene3D" id="1.10.10.60">
    <property type="entry name" value="Homeodomain-like"/>
    <property type="match status" value="1"/>
</dbReference>
<feature type="region of interest" description="Disordered" evidence="10">
    <location>
        <begin position="244"/>
        <end position="273"/>
    </location>
</feature>
<dbReference type="GO" id="GO:0005634">
    <property type="term" value="C:nucleus"/>
    <property type="evidence" value="ECO:0007669"/>
    <property type="project" value="UniProtKB-SubCell"/>
</dbReference>
<gene>
    <name evidence="12" type="ORF">Q5P01_016662</name>
</gene>
<organism evidence="12 13">
    <name type="scientific">Channa striata</name>
    <name type="common">Snakehead murrel</name>
    <name type="synonym">Ophicephalus striatus</name>
    <dbReference type="NCBI Taxonomy" id="64152"/>
    <lineage>
        <taxon>Eukaryota</taxon>
        <taxon>Metazoa</taxon>
        <taxon>Chordata</taxon>
        <taxon>Craniata</taxon>
        <taxon>Vertebrata</taxon>
        <taxon>Euteleostomi</taxon>
        <taxon>Actinopterygii</taxon>
        <taxon>Neopterygii</taxon>
        <taxon>Teleostei</taxon>
        <taxon>Neoteleostei</taxon>
        <taxon>Acanthomorphata</taxon>
        <taxon>Anabantaria</taxon>
        <taxon>Anabantiformes</taxon>
        <taxon>Channoidei</taxon>
        <taxon>Channidae</taxon>
        <taxon>Channa</taxon>
    </lineage>
</organism>
<evidence type="ECO:0000256" key="9">
    <source>
        <dbReference type="RuleBase" id="RU000682"/>
    </source>
</evidence>
<evidence type="ECO:0000256" key="7">
    <source>
        <dbReference type="ARBA" id="ARBA00023242"/>
    </source>
</evidence>
<evidence type="ECO:0000256" key="2">
    <source>
        <dbReference type="ARBA" id="ARBA00022473"/>
    </source>
</evidence>
<dbReference type="InterPro" id="IPR020479">
    <property type="entry name" value="HD_metazoa"/>
</dbReference>
<evidence type="ECO:0000256" key="3">
    <source>
        <dbReference type="ARBA" id="ARBA00023015"/>
    </source>
</evidence>
<dbReference type="GO" id="GO:0000978">
    <property type="term" value="F:RNA polymerase II cis-regulatory region sequence-specific DNA binding"/>
    <property type="evidence" value="ECO:0007669"/>
    <property type="project" value="TreeGrafter"/>
</dbReference>
<feature type="domain" description="Homeobox" evidence="11">
    <location>
        <begin position="293"/>
        <end position="353"/>
    </location>
</feature>
<feature type="region of interest" description="Disordered" evidence="10">
    <location>
        <begin position="21"/>
        <end position="147"/>
    </location>
</feature>
<evidence type="ECO:0000256" key="1">
    <source>
        <dbReference type="ARBA" id="ARBA00004123"/>
    </source>
</evidence>
<dbReference type="PROSITE" id="PS00027">
    <property type="entry name" value="HOMEOBOX_1"/>
    <property type="match status" value="1"/>
</dbReference>
<evidence type="ECO:0000259" key="11">
    <source>
        <dbReference type="PROSITE" id="PS50071"/>
    </source>
</evidence>
<dbReference type="PRINTS" id="PR00024">
    <property type="entry name" value="HOMEOBOX"/>
</dbReference>
<evidence type="ECO:0000313" key="13">
    <source>
        <dbReference type="Proteomes" id="UP001187415"/>
    </source>
</evidence>
<keyword evidence="6" id="KW-0804">Transcription</keyword>
<dbReference type="InterPro" id="IPR017970">
    <property type="entry name" value="Homeobox_CS"/>
</dbReference>
<dbReference type="GO" id="GO:0000981">
    <property type="term" value="F:DNA-binding transcription factor activity, RNA polymerase II-specific"/>
    <property type="evidence" value="ECO:0007669"/>
    <property type="project" value="InterPro"/>
</dbReference>
<dbReference type="InterPro" id="IPR009057">
    <property type="entry name" value="Homeodomain-like_sf"/>
</dbReference>
<proteinExistence type="predicted"/>
<dbReference type="EMBL" id="JAUPFM010000013">
    <property type="protein sequence ID" value="KAK2832773.1"/>
    <property type="molecule type" value="Genomic_DNA"/>
</dbReference>
<feature type="DNA-binding region" description="Homeobox" evidence="8">
    <location>
        <begin position="295"/>
        <end position="354"/>
    </location>
</feature>
<keyword evidence="4 8" id="KW-0238">DNA-binding</keyword>
<keyword evidence="2" id="KW-0217">Developmental protein</keyword>
<keyword evidence="3" id="KW-0805">Transcription regulation</keyword>
<feature type="compositionally biased region" description="Gly residues" evidence="10">
    <location>
        <begin position="85"/>
        <end position="96"/>
    </location>
</feature>
<feature type="compositionally biased region" description="Polar residues" evidence="10">
    <location>
        <begin position="58"/>
        <end position="75"/>
    </location>
</feature>
<dbReference type="CDD" id="cd00086">
    <property type="entry name" value="homeodomain"/>
    <property type="match status" value="1"/>
</dbReference>
<dbReference type="FunFam" id="1.10.10.60:FF:000113">
    <property type="entry name" value="homeobox protein Hox-B1"/>
    <property type="match status" value="1"/>
</dbReference>
<feature type="compositionally biased region" description="Low complexity" evidence="10">
    <location>
        <begin position="390"/>
        <end position="408"/>
    </location>
</feature>
<keyword evidence="5 8" id="KW-0371">Homeobox</keyword>
<dbReference type="SMART" id="SM00389">
    <property type="entry name" value="HOX"/>
    <property type="match status" value="1"/>
</dbReference>
<accession>A0AA88M8P4</accession>
<comment type="caution">
    <text evidence="12">The sequence shown here is derived from an EMBL/GenBank/DDBJ whole genome shotgun (WGS) entry which is preliminary data.</text>
</comment>
<evidence type="ECO:0000256" key="8">
    <source>
        <dbReference type="PROSITE-ProRule" id="PRU00108"/>
    </source>
</evidence>
<evidence type="ECO:0000313" key="12">
    <source>
        <dbReference type="EMBL" id="KAK2832773.1"/>
    </source>
</evidence>
<dbReference type="SUPFAM" id="SSF46689">
    <property type="entry name" value="Homeodomain-like"/>
    <property type="match status" value="1"/>
</dbReference>
<evidence type="ECO:0000256" key="6">
    <source>
        <dbReference type="ARBA" id="ARBA00023163"/>
    </source>
</evidence>
<dbReference type="PROSITE" id="PS50071">
    <property type="entry name" value="HOMEOBOX_2"/>
    <property type="match status" value="1"/>
</dbReference>
<evidence type="ECO:0000256" key="4">
    <source>
        <dbReference type="ARBA" id="ARBA00023125"/>
    </source>
</evidence>